<dbReference type="OrthoDB" id="9803824at2"/>
<organism evidence="3 4">
    <name type="scientific">Marilutibacter aestuarii</name>
    <dbReference type="NCBI Taxonomy" id="1706195"/>
    <lineage>
        <taxon>Bacteria</taxon>
        <taxon>Pseudomonadati</taxon>
        <taxon>Pseudomonadota</taxon>
        <taxon>Gammaproteobacteria</taxon>
        <taxon>Lysobacterales</taxon>
        <taxon>Lysobacteraceae</taxon>
        <taxon>Marilutibacter</taxon>
    </lineage>
</organism>
<name>A0A507ZVS4_9GAMM</name>
<dbReference type="CDD" id="cd01949">
    <property type="entry name" value="GGDEF"/>
    <property type="match status" value="1"/>
</dbReference>
<sequence length="351" mass="38579">MPRPAKPDNEAARLKALHSHQILDTAAESSFDDLVTIAAAICGMPMGAVSLVDAERQWFKARIGLDETETSRDVAFCAHAILDPHEVMIVPDARDDDRFRDNPVVTGSPGIRFYAGAPLVDVDGMALGSLCVMDHEPRDLAPYQREALNALSRQVSALLELRRVSRALRLQLQEREWYEDQLSRFSDELELQNADLNEQVRLDPLTRLPNRRALGAALEQTLADGQPFCLALLDIDHFKTVNDTHGHAAGDEVLVQVADVLRATSAGFGLVSRHGGEEFAWLLPEADLERARIQCEYLREAVAFASEAMPVTISVGLARRAPDDTVGDLMSRADKALYAAKHGGRNRVVSG</sequence>
<dbReference type="NCBIfam" id="TIGR00254">
    <property type="entry name" value="GGDEF"/>
    <property type="match status" value="1"/>
</dbReference>
<evidence type="ECO:0000313" key="3">
    <source>
        <dbReference type="EMBL" id="TQD40354.1"/>
    </source>
</evidence>
<dbReference type="GO" id="GO:0003824">
    <property type="term" value="F:catalytic activity"/>
    <property type="evidence" value="ECO:0007669"/>
    <property type="project" value="UniProtKB-ARBA"/>
</dbReference>
<dbReference type="InterPro" id="IPR043128">
    <property type="entry name" value="Rev_trsase/Diguanyl_cyclase"/>
</dbReference>
<dbReference type="InterPro" id="IPR000160">
    <property type="entry name" value="GGDEF_dom"/>
</dbReference>
<dbReference type="SMART" id="SM00065">
    <property type="entry name" value="GAF"/>
    <property type="match status" value="1"/>
</dbReference>
<gene>
    <name evidence="3" type="ORF">FKV25_14470</name>
</gene>
<dbReference type="InterPro" id="IPR029787">
    <property type="entry name" value="Nucleotide_cyclase"/>
</dbReference>
<dbReference type="EMBL" id="VICE01000140">
    <property type="protein sequence ID" value="TQD40354.1"/>
    <property type="molecule type" value="Genomic_DNA"/>
</dbReference>
<reference evidence="3 4" key="1">
    <citation type="submission" date="2019-06" db="EMBL/GenBank/DDBJ databases">
        <title>Lysobacter alkalisoli sp. nov. isolated from saline soil.</title>
        <authorList>
            <person name="Sun J.-Q."/>
            <person name="Xu L."/>
        </authorList>
    </citation>
    <scope>NUCLEOTIDE SEQUENCE [LARGE SCALE GENOMIC DNA]</scope>
    <source>
        <strain evidence="3 4">JCM 31130</strain>
    </source>
</reference>
<proteinExistence type="predicted"/>
<keyword evidence="4" id="KW-1185">Reference proteome</keyword>
<dbReference type="Gene3D" id="3.30.70.270">
    <property type="match status" value="1"/>
</dbReference>
<accession>A0A507ZVS4</accession>
<dbReference type="FunFam" id="3.30.70.270:FF:000001">
    <property type="entry name" value="Diguanylate cyclase domain protein"/>
    <property type="match status" value="1"/>
</dbReference>
<feature type="domain" description="GGDEF" evidence="2">
    <location>
        <begin position="226"/>
        <end position="351"/>
    </location>
</feature>
<dbReference type="InterPro" id="IPR029016">
    <property type="entry name" value="GAF-like_dom_sf"/>
</dbReference>
<protein>
    <submittedName>
        <fullName evidence="3">Sensor domain-containing diguanylate cyclase</fullName>
    </submittedName>
</protein>
<dbReference type="InterPro" id="IPR003018">
    <property type="entry name" value="GAF"/>
</dbReference>
<dbReference type="Pfam" id="PF00990">
    <property type="entry name" value="GGDEF"/>
    <property type="match status" value="1"/>
</dbReference>
<dbReference type="Pfam" id="PF01590">
    <property type="entry name" value="GAF"/>
    <property type="match status" value="1"/>
</dbReference>
<dbReference type="Gene3D" id="3.30.450.40">
    <property type="match status" value="1"/>
</dbReference>
<dbReference type="RefSeq" id="WP_141519494.1">
    <property type="nucleotide sequence ID" value="NZ_VICE01000140.1"/>
</dbReference>
<evidence type="ECO:0000313" key="4">
    <source>
        <dbReference type="Proteomes" id="UP000318212"/>
    </source>
</evidence>
<dbReference type="SUPFAM" id="SSF55073">
    <property type="entry name" value="Nucleotide cyclase"/>
    <property type="match status" value="1"/>
</dbReference>
<dbReference type="SUPFAM" id="SSF55781">
    <property type="entry name" value="GAF domain-like"/>
    <property type="match status" value="1"/>
</dbReference>
<dbReference type="Proteomes" id="UP000318212">
    <property type="component" value="Unassembled WGS sequence"/>
</dbReference>
<dbReference type="PANTHER" id="PTHR43102">
    <property type="entry name" value="SLR1143 PROTEIN"/>
    <property type="match status" value="1"/>
</dbReference>
<comment type="caution">
    <text evidence="3">The sequence shown here is derived from an EMBL/GenBank/DDBJ whole genome shotgun (WGS) entry which is preliminary data.</text>
</comment>
<evidence type="ECO:0000259" key="2">
    <source>
        <dbReference type="PROSITE" id="PS50887"/>
    </source>
</evidence>
<comment type="cofactor">
    <cofactor evidence="1">
        <name>Mg(2+)</name>
        <dbReference type="ChEBI" id="CHEBI:18420"/>
    </cofactor>
</comment>
<dbReference type="SMART" id="SM00267">
    <property type="entry name" value="GGDEF"/>
    <property type="match status" value="1"/>
</dbReference>
<dbReference type="PROSITE" id="PS50887">
    <property type="entry name" value="GGDEF"/>
    <property type="match status" value="1"/>
</dbReference>
<dbReference type="PANTHER" id="PTHR43102:SF2">
    <property type="entry name" value="GAF DOMAIN-CONTAINING PROTEIN"/>
    <property type="match status" value="1"/>
</dbReference>
<evidence type="ECO:0000256" key="1">
    <source>
        <dbReference type="ARBA" id="ARBA00001946"/>
    </source>
</evidence>
<dbReference type="AlphaFoldDB" id="A0A507ZVS4"/>